<dbReference type="EMBL" id="ASGP02000005">
    <property type="protein sequence ID" value="KAH9506125.1"/>
    <property type="molecule type" value="Genomic_DNA"/>
</dbReference>
<accession>A0A922KYQ1</accession>
<comment type="caution">
    <text evidence="2">The sequence shown here is derived from an EMBL/GenBank/DDBJ whole genome shotgun (WGS) entry which is preliminary data.</text>
</comment>
<gene>
    <name evidence="2" type="ORF">DERF_010869</name>
</gene>
<protein>
    <submittedName>
        <fullName evidence="2">Uncharacterized protein</fullName>
    </submittedName>
</protein>
<keyword evidence="1" id="KW-1133">Transmembrane helix</keyword>
<dbReference type="Proteomes" id="UP000790347">
    <property type="component" value="Unassembled WGS sequence"/>
</dbReference>
<reference evidence="2" key="1">
    <citation type="submission" date="2013-05" db="EMBL/GenBank/DDBJ databases">
        <authorList>
            <person name="Yim A.K.Y."/>
            <person name="Chan T.F."/>
            <person name="Ji K.M."/>
            <person name="Liu X.Y."/>
            <person name="Zhou J.W."/>
            <person name="Li R.Q."/>
            <person name="Yang K.Y."/>
            <person name="Li J."/>
            <person name="Li M."/>
            <person name="Law P.T.W."/>
            <person name="Wu Y.L."/>
            <person name="Cai Z.L."/>
            <person name="Qin H."/>
            <person name="Bao Y."/>
            <person name="Leung R.K.K."/>
            <person name="Ng P.K.S."/>
            <person name="Zou J."/>
            <person name="Zhong X.J."/>
            <person name="Ran P.X."/>
            <person name="Zhong N.S."/>
            <person name="Liu Z.G."/>
            <person name="Tsui S.K.W."/>
        </authorList>
    </citation>
    <scope>NUCLEOTIDE SEQUENCE</scope>
    <source>
        <strain evidence="2">Derf</strain>
        <tissue evidence="2">Whole organism</tissue>
    </source>
</reference>
<feature type="transmembrane region" description="Helical" evidence="1">
    <location>
        <begin position="21"/>
        <end position="40"/>
    </location>
</feature>
<organism evidence="2 3">
    <name type="scientific">Dermatophagoides farinae</name>
    <name type="common">American house dust mite</name>
    <dbReference type="NCBI Taxonomy" id="6954"/>
    <lineage>
        <taxon>Eukaryota</taxon>
        <taxon>Metazoa</taxon>
        <taxon>Ecdysozoa</taxon>
        <taxon>Arthropoda</taxon>
        <taxon>Chelicerata</taxon>
        <taxon>Arachnida</taxon>
        <taxon>Acari</taxon>
        <taxon>Acariformes</taxon>
        <taxon>Sarcoptiformes</taxon>
        <taxon>Astigmata</taxon>
        <taxon>Psoroptidia</taxon>
        <taxon>Analgoidea</taxon>
        <taxon>Pyroglyphidae</taxon>
        <taxon>Dermatophagoidinae</taxon>
        <taxon>Dermatophagoides</taxon>
    </lineage>
</organism>
<name>A0A922KYQ1_DERFA</name>
<evidence type="ECO:0000313" key="3">
    <source>
        <dbReference type="Proteomes" id="UP000790347"/>
    </source>
</evidence>
<evidence type="ECO:0000313" key="2">
    <source>
        <dbReference type="EMBL" id="KAH9506125.1"/>
    </source>
</evidence>
<keyword evidence="1" id="KW-0472">Membrane</keyword>
<keyword evidence="1" id="KW-0812">Transmembrane</keyword>
<proteinExistence type="predicted"/>
<evidence type="ECO:0000256" key="1">
    <source>
        <dbReference type="SAM" id="Phobius"/>
    </source>
</evidence>
<keyword evidence="3" id="KW-1185">Reference proteome</keyword>
<sequence>MNIKTNFFFDDDHHSCSGDGGGIILIATLAMVIIIVHSNVDYAMNTTTTTTATKTLKMIKLMSIEEDILQSCLHQSMAMMVNKTVDNEKQRCHCIGILMLKCIDNICANNETLQLYLNICNEPYDYGKKLNCQPLRNETWIDELSTKFCLHRSIPDSSTLLIIVVICLLSSFGCSSLTILCIASCVKFPKRIKWC</sequence>
<reference evidence="2" key="2">
    <citation type="journal article" date="2022" name="Res Sq">
        <title>Comparative Genomics Reveals Insights into the Divergent Evolution of Astigmatic Mites and Household Pest Adaptations.</title>
        <authorList>
            <person name="Xiong Q."/>
            <person name="Wan A.T.-Y."/>
            <person name="Liu X.-Y."/>
            <person name="Fung C.S.-H."/>
            <person name="Xiao X."/>
            <person name="Malainual N."/>
            <person name="Hou J."/>
            <person name="Wang L."/>
            <person name="Wang M."/>
            <person name="Yang K."/>
            <person name="Cui Y."/>
            <person name="Leung E."/>
            <person name="Nong W."/>
            <person name="Shin S.-K."/>
            <person name="Au S."/>
            <person name="Jeong K.Y."/>
            <person name="Chew F.T."/>
            <person name="Hui J."/>
            <person name="Leung T.F."/>
            <person name="Tungtrongchitr A."/>
            <person name="Zhong N."/>
            <person name="Liu Z."/>
            <person name="Tsui S."/>
        </authorList>
    </citation>
    <scope>NUCLEOTIDE SEQUENCE</scope>
    <source>
        <strain evidence="2">Derf</strain>
        <tissue evidence="2">Whole organism</tissue>
    </source>
</reference>
<feature type="transmembrane region" description="Helical" evidence="1">
    <location>
        <begin position="160"/>
        <end position="183"/>
    </location>
</feature>
<dbReference type="AlphaFoldDB" id="A0A922KYQ1"/>